<dbReference type="GO" id="GO:0005634">
    <property type="term" value="C:nucleus"/>
    <property type="evidence" value="ECO:0007669"/>
    <property type="project" value="TreeGrafter"/>
</dbReference>
<organism evidence="1 2">
    <name type="scientific">Ceratopteris richardii</name>
    <name type="common">Triangle waterfern</name>
    <dbReference type="NCBI Taxonomy" id="49495"/>
    <lineage>
        <taxon>Eukaryota</taxon>
        <taxon>Viridiplantae</taxon>
        <taxon>Streptophyta</taxon>
        <taxon>Embryophyta</taxon>
        <taxon>Tracheophyta</taxon>
        <taxon>Polypodiopsida</taxon>
        <taxon>Polypodiidae</taxon>
        <taxon>Polypodiales</taxon>
        <taxon>Pteridineae</taxon>
        <taxon>Pteridaceae</taxon>
        <taxon>Parkerioideae</taxon>
        <taxon>Ceratopteris</taxon>
    </lineage>
</organism>
<dbReference type="GO" id="GO:2000022">
    <property type="term" value="P:regulation of jasmonic acid mediated signaling pathway"/>
    <property type="evidence" value="ECO:0007669"/>
    <property type="project" value="TreeGrafter"/>
</dbReference>
<comment type="caution">
    <text evidence="1">The sequence shown here is derived from an EMBL/GenBank/DDBJ whole genome shotgun (WGS) entry which is preliminary data.</text>
</comment>
<dbReference type="OrthoDB" id="1939212at2759"/>
<keyword evidence="2" id="KW-1185">Reference proteome</keyword>
<dbReference type="GO" id="GO:0031347">
    <property type="term" value="P:regulation of defense response"/>
    <property type="evidence" value="ECO:0007669"/>
    <property type="project" value="TreeGrafter"/>
</dbReference>
<accession>A0A8T2U9X9</accession>
<gene>
    <name evidence="1" type="ORF">KP509_07G034000</name>
</gene>
<reference evidence="1" key="1">
    <citation type="submission" date="2021-08" db="EMBL/GenBank/DDBJ databases">
        <title>WGS assembly of Ceratopteris richardii.</title>
        <authorList>
            <person name="Marchant D.B."/>
            <person name="Chen G."/>
            <person name="Jenkins J."/>
            <person name="Shu S."/>
            <person name="Leebens-Mack J."/>
            <person name="Grimwood J."/>
            <person name="Schmutz J."/>
            <person name="Soltis P."/>
            <person name="Soltis D."/>
            <person name="Chen Z.-H."/>
        </authorList>
    </citation>
    <scope>NUCLEOTIDE SEQUENCE</scope>
    <source>
        <strain evidence="1">Whitten #5841</strain>
        <tissue evidence="1">Leaf</tissue>
    </source>
</reference>
<dbReference type="EMBL" id="CM035412">
    <property type="protein sequence ID" value="KAH7432677.1"/>
    <property type="molecule type" value="Genomic_DNA"/>
</dbReference>
<dbReference type="Proteomes" id="UP000825935">
    <property type="component" value="Chromosome 7"/>
</dbReference>
<name>A0A8T2U9X9_CERRI</name>
<dbReference type="InterPro" id="IPR018467">
    <property type="entry name" value="CCT_CS"/>
</dbReference>
<proteinExistence type="predicted"/>
<dbReference type="Pfam" id="PF09425">
    <property type="entry name" value="Jas_motif"/>
    <property type="match status" value="1"/>
</dbReference>
<sequence length="192" mass="21590">MASITLDLLSALGRSASDALRDSAQHRIASQLTVILDEALHVYHDVAADKAHVRMDLVGSLENRRIQRNDHNAAVVHNDNSSLNSSTRREVTCHAFMDRECASSVDTSIFLGKHICRSSSACTSTELDVLQSDKRHLRFLRKRTQAELPFARKASLARFLEKRKERVDRMQKSSAAQDMLLAATKKMKIDFN</sequence>
<dbReference type="InterPro" id="IPR040390">
    <property type="entry name" value="TIFY/JAZ"/>
</dbReference>
<dbReference type="PANTHER" id="PTHR33077:SF60">
    <property type="entry name" value="TIFY DOMAIN-CONTAINING PROTEIN"/>
    <property type="match status" value="1"/>
</dbReference>
<evidence type="ECO:0000313" key="1">
    <source>
        <dbReference type="EMBL" id="KAH7432677.1"/>
    </source>
</evidence>
<dbReference type="GO" id="GO:0009611">
    <property type="term" value="P:response to wounding"/>
    <property type="evidence" value="ECO:0007669"/>
    <property type="project" value="TreeGrafter"/>
</dbReference>
<dbReference type="AlphaFoldDB" id="A0A8T2U9X9"/>
<evidence type="ECO:0000313" key="2">
    <source>
        <dbReference type="Proteomes" id="UP000825935"/>
    </source>
</evidence>
<protein>
    <submittedName>
        <fullName evidence="1">Uncharacterized protein</fullName>
    </submittedName>
</protein>
<dbReference type="PANTHER" id="PTHR33077">
    <property type="entry name" value="PROTEIN TIFY 4A-RELATED-RELATED"/>
    <property type="match status" value="1"/>
</dbReference>